<feature type="compositionally biased region" description="Low complexity" evidence="1">
    <location>
        <begin position="25"/>
        <end position="42"/>
    </location>
</feature>
<dbReference type="PROSITE" id="PS51257">
    <property type="entry name" value="PROKAR_LIPOPROTEIN"/>
    <property type="match status" value="1"/>
</dbReference>
<proteinExistence type="predicted"/>
<protein>
    <submittedName>
        <fullName evidence="3">Uncharacterized protein</fullName>
    </submittedName>
</protein>
<feature type="compositionally biased region" description="Basic and acidic residues" evidence="1">
    <location>
        <begin position="83"/>
        <end position="101"/>
    </location>
</feature>
<accession>A0A1U7CMI0</accession>
<dbReference type="AlphaFoldDB" id="A0A1U7CMI0"/>
<dbReference type="RefSeq" id="WP_076350679.1">
    <property type="nucleotide sequence ID" value="NZ_CP019082.1"/>
</dbReference>
<dbReference type="Proteomes" id="UP000186309">
    <property type="component" value="Chromosome"/>
</dbReference>
<reference evidence="4" key="1">
    <citation type="submission" date="2016-12" db="EMBL/GenBank/DDBJ databases">
        <title>Comparative genomics of four Isosphaeraceae planctomycetes: a common pool of plasmids and glycoside hydrolase genes.</title>
        <authorList>
            <person name="Ivanova A."/>
        </authorList>
    </citation>
    <scope>NUCLEOTIDE SEQUENCE [LARGE SCALE GENOMIC DNA]</scope>
    <source>
        <strain evidence="4">PX4</strain>
    </source>
</reference>
<dbReference type="EMBL" id="CP019082">
    <property type="protein sequence ID" value="APW60127.1"/>
    <property type="molecule type" value="Genomic_DNA"/>
</dbReference>
<keyword evidence="4" id="KW-1185">Reference proteome</keyword>
<evidence type="ECO:0000313" key="4">
    <source>
        <dbReference type="Proteomes" id="UP000186309"/>
    </source>
</evidence>
<sequence length="180" mass="18623">MKTRHRLFPSALALSFLIGCAGEEAAAPSASTPSSTPTASKPSAPPVKADDKAPTLTPAPAKDEDKDKTPTLTPAPAPTPPADEPKKTEAKPSLEGPKAEAVKLTEEEVASIKELPADDQAVALAQAVCPVSDEHLGAMGAPIKVSAEGRTFYICCKGCQKDVKDDAKAVVAKLDKLSKK</sequence>
<dbReference type="KEGG" id="pbor:BSF38_01591"/>
<feature type="region of interest" description="Disordered" evidence="1">
    <location>
        <begin position="24"/>
        <end position="101"/>
    </location>
</feature>
<feature type="signal peptide" evidence="2">
    <location>
        <begin position="1"/>
        <end position="21"/>
    </location>
</feature>
<organism evidence="3 4">
    <name type="scientific">Paludisphaera borealis</name>
    <dbReference type="NCBI Taxonomy" id="1387353"/>
    <lineage>
        <taxon>Bacteria</taxon>
        <taxon>Pseudomonadati</taxon>
        <taxon>Planctomycetota</taxon>
        <taxon>Planctomycetia</taxon>
        <taxon>Isosphaerales</taxon>
        <taxon>Isosphaeraceae</taxon>
        <taxon>Paludisphaera</taxon>
    </lineage>
</organism>
<evidence type="ECO:0000256" key="2">
    <source>
        <dbReference type="SAM" id="SignalP"/>
    </source>
</evidence>
<feature type="compositionally biased region" description="Pro residues" evidence="1">
    <location>
        <begin position="73"/>
        <end position="82"/>
    </location>
</feature>
<evidence type="ECO:0000256" key="1">
    <source>
        <dbReference type="SAM" id="MobiDB-lite"/>
    </source>
</evidence>
<evidence type="ECO:0000313" key="3">
    <source>
        <dbReference type="EMBL" id="APW60127.1"/>
    </source>
</evidence>
<keyword evidence="2" id="KW-0732">Signal</keyword>
<dbReference type="OrthoDB" id="281529at2"/>
<gene>
    <name evidence="3" type="ORF">BSF38_01591</name>
</gene>
<feature type="chain" id="PRO_5012233950" evidence="2">
    <location>
        <begin position="22"/>
        <end position="180"/>
    </location>
</feature>
<name>A0A1U7CMI0_9BACT</name>